<dbReference type="InterPro" id="IPR000801">
    <property type="entry name" value="Esterase-like"/>
</dbReference>
<feature type="chain" id="PRO_5001848864" evidence="3">
    <location>
        <begin position="18"/>
        <end position="300"/>
    </location>
</feature>
<sequence>MRYLLLALIALAAPSGAAVTQDKPYTLANTLVHSLNSPENGEYKIMVSWPEGKAPPEGWPVIYLLDGESVFPGAVSLMQRLTCERCPLTPGVVVAIDYPGDSRRERDYRPTVDKVALEPNPAGGTYPPGAPGEAQKFWRFIDAELRPWVAQHWKINPQRQALFGHSYGGLFTTWLFMTSPDAFQHFYASSPSVWWNDRYLLRMAQNWQSDEGHTQLSISVGGYEQSLQPQEARLPEAKRAGLLKHRGQRAMVDGNREMANALIAKAPHRVDFTLVEGQSHLTVAPLVLHGVLINHFAKSE</sequence>
<proteinExistence type="inferred from homology"/>
<keyword evidence="2" id="KW-0378">Hydrolase</keyword>
<dbReference type="Proteomes" id="UP000029481">
    <property type="component" value="Chromosome"/>
</dbReference>
<dbReference type="GO" id="GO:0016788">
    <property type="term" value="F:hydrolase activity, acting on ester bonds"/>
    <property type="evidence" value="ECO:0007669"/>
    <property type="project" value="TreeGrafter"/>
</dbReference>
<accession>A0A089PUL1</accession>
<dbReference type="RefSeq" id="WP_038473280.1">
    <property type="nucleotide sequence ID" value="NZ_CP009451.1"/>
</dbReference>
<gene>
    <name evidence="4" type="ORF">JT31_03480</name>
</gene>
<keyword evidence="3" id="KW-0732">Signal</keyword>
<dbReference type="EMBL" id="CP009451">
    <property type="protein sequence ID" value="AIR03698.1"/>
    <property type="molecule type" value="Genomic_DNA"/>
</dbReference>
<feature type="signal peptide" evidence="3">
    <location>
        <begin position="1"/>
        <end position="17"/>
    </location>
</feature>
<reference evidence="4 5" key="1">
    <citation type="submission" date="2014-09" db="EMBL/GenBank/DDBJ databases">
        <title>Cedecea neteri SSMD04 Genome Sequencing.</title>
        <authorList>
            <person name="Tan J.-Y."/>
        </authorList>
    </citation>
    <scope>NUCLEOTIDE SEQUENCE [LARGE SCALE GENOMIC DNA]</scope>
    <source>
        <strain evidence="4 5">SSMD04</strain>
    </source>
</reference>
<dbReference type="InterPro" id="IPR052558">
    <property type="entry name" value="Siderophore_Hydrolase_D"/>
</dbReference>
<dbReference type="PANTHER" id="PTHR40841">
    <property type="entry name" value="SIDEROPHORE TRIACETYLFUSARININE C ESTERASE"/>
    <property type="match status" value="1"/>
</dbReference>
<dbReference type="SUPFAM" id="SSF53474">
    <property type="entry name" value="alpha/beta-Hydrolases"/>
    <property type="match status" value="1"/>
</dbReference>
<keyword evidence="5" id="KW-1185">Reference proteome</keyword>
<dbReference type="Pfam" id="PF00756">
    <property type="entry name" value="Esterase"/>
    <property type="match status" value="1"/>
</dbReference>
<evidence type="ECO:0000256" key="3">
    <source>
        <dbReference type="SAM" id="SignalP"/>
    </source>
</evidence>
<name>A0A089PUL1_9ENTR</name>
<dbReference type="KEGG" id="cnt:JT31_03480"/>
<evidence type="ECO:0000256" key="2">
    <source>
        <dbReference type="ARBA" id="ARBA00022801"/>
    </source>
</evidence>
<evidence type="ECO:0000313" key="5">
    <source>
        <dbReference type="Proteomes" id="UP000029481"/>
    </source>
</evidence>
<evidence type="ECO:0000313" key="4">
    <source>
        <dbReference type="EMBL" id="AIR03698.1"/>
    </source>
</evidence>
<dbReference type="AlphaFoldDB" id="A0A089PUL1"/>
<dbReference type="PANTHER" id="PTHR40841:SF2">
    <property type="entry name" value="SIDEROPHORE-DEGRADING ESTERASE (EUROFUNG)"/>
    <property type="match status" value="1"/>
</dbReference>
<dbReference type="Gene3D" id="3.40.50.1820">
    <property type="entry name" value="alpha/beta hydrolase"/>
    <property type="match status" value="1"/>
</dbReference>
<protein>
    <submittedName>
        <fullName evidence="4">Esterase</fullName>
    </submittedName>
</protein>
<organism evidence="4 5">
    <name type="scientific">Cedecea neteri</name>
    <dbReference type="NCBI Taxonomy" id="158822"/>
    <lineage>
        <taxon>Bacteria</taxon>
        <taxon>Pseudomonadati</taxon>
        <taxon>Pseudomonadota</taxon>
        <taxon>Gammaproteobacteria</taxon>
        <taxon>Enterobacterales</taxon>
        <taxon>Enterobacteriaceae</taxon>
        <taxon>Cedecea</taxon>
    </lineage>
</organism>
<comment type="similarity">
    <text evidence="1">Belongs to the esterase D family.</text>
</comment>
<dbReference type="InterPro" id="IPR029058">
    <property type="entry name" value="AB_hydrolase_fold"/>
</dbReference>
<evidence type="ECO:0000256" key="1">
    <source>
        <dbReference type="ARBA" id="ARBA00005622"/>
    </source>
</evidence>
<dbReference type="OrthoDB" id="9784036at2"/>